<evidence type="ECO:0000313" key="5">
    <source>
        <dbReference type="Proteomes" id="UP001237642"/>
    </source>
</evidence>
<dbReference type="PANTHER" id="PTHR31636">
    <property type="entry name" value="OSJNBA0084A10.13 PROTEIN-RELATED"/>
    <property type="match status" value="1"/>
</dbReference>
<evidence type="ECO:0000256" key="1">
    <source>
        <dbReference type="ARBA" id="ARBA00023015"/>
    </source>
</evidence>
<reference evidence="4" key="1">
    <citation type="submission" date="2023-02" db="EMBL/GenBank/DDBJ databases">
        <title>Genome of toxic invasive species Heracleum sosnowskyi carries increased number of genes despite the absence of recent whole-genome duplications.</title>
        <authorList>
            <person name="Schelkunov M."/>
            <person name="Shtratnikova V."/>
            <person name="Makarenko M."/>
            <person name="Klepikova A."/>
            <person name="Omelchenko D."/>
            <person name="Novikova G."/>
            <person name="Obukhova E."/>
            <person name="Bogdanov V."/>
            <person name="Penin A."/>
            <person name="Logacheva M."/>
        </authorList>
    </citation>
    <scope>NUCLEOTIDE SEQUENCE</scope>
    <source>
        <strain evidence="4">Hsosn_3</strain>
        <tissue evidence="4">Leaf</tissue>
    </source>
</reference>
<sequence>MLEEEMEAMNTWLSFPSQKSFNQDFAIRQFCPARIEQEQEECQEETYTLNEAELWLPSDSISAGIQAYEEELFVDSFFNTEYYTNEHLNNLQEPFEQSRDDHENFTMTIDYDYIPMMVEGDELVISNIYEDAGLIAEDTPDAVEEVCHGVDQGLHLVHLLLACAEAVGCRDIQHAHTMLSQIWTSVSPWGDSLQRVSYCFAIGLKSRLALLNYVNANGTLTTGLGDQSLITKEERLEAFYLLYQTTPYINFGFMAANDAICQATEGKDFLHIVDLGMEHTLQWPYLLRTLASRLGGPPKLIRITGISDLCVKENQMQGTIVEAESLGISVEFCRIDEAVTPSLLTKEKLNLKEGETLIVNSIMQLHKYVKESRGSLKIILQAIKKLEPTLLTVVEQDANLNGPFFLGRFLESLHYYSAIFDSLESSLPRNSIERMKIEKLYFAEEIRNIVAYEGADRIQRYDRADQWRRQLSRAGFQSVGLKFTNQTSSTVSLNESDGYTLATEKNCLLLGWKGRSIMLASAWQTHRASSS</sequence>
<feature type="short sequence motif" description="LxCxE motif" evidence="3">
    <location>
        <begin position="161"/>
        <end position="165"/>
    </location>
</feature>
<feature type="region of interest" description="SAW" evidence="3">
    <location>
        <begin position="451"/>
        <end position="524"/>
    </location>
</feature>
<feature type="short sequence motif" description="VHIID" evidence="3">
    <location>
        <begin position="270"/>
        <end position="274"/>
    </location>
</feature>
<accession>A0AAD8HHG9</accession>
<comment type="similarity">
    <text evidence="3">Belongs to the GRAS family.</text>
</comment>
<dbReference type="Pfam" id="PF03514">
    <property type="entry name" value="GRAS"/>
    <property type="match status" value="1"/>
</dbReference>
<comment type="caution">
    <text evidence="3">Lacks conserved residue(s) required for the propagation of feature annotation.</text>
</comment>
<dbReference type="Proteomes" id="UP001237642">
    <property type="component" value="Unassembled WGS sequence"/>
</dbReference>
<evidence type="ECO:0000256" key="3">
    <source>
        <dbReference type="PROSITE-ProRule" id="PRU01191"/>
    </source>
</evidence>
<name>A0AAD8HHG9_9APIA</name>
<dbReference type="AlphaFoldDB" id="A0AAD8HHG9"/>
<dbReference type="InterPro" id="IPR005202">
    <property type="entry name" value="TF_GRAS"/>
</dbReference>
<keyword evidence="1" id="KW-0805">Transcription regulation</keyword>
<reference evidence="4" key="2">
    <citation type="submission" date="2023-05" db="EMBL/GenBank/DDBJ databases">
        <authorList>
            <person name="Schelkunov M.I."/>
        </authorList>
    </citation>
    <scope>NUCLEOTIDE SEQUENCE</scope>
    <source>
        <strain evidence="4">Hsosn_3</strain>
        <tissue evidence="4">Leaf</tissue>
    </source>
</reference>
<protein>
    <submittedName>
        <fullName evidence="4">DELLA protein GAI1</fullName>
    </submittedName>
</protein>
<keyword evidence="2" id="KW-0804">Transcription</keyword>
<proteinExistence type="inferred from homology"/>
<keyword evidence="5" id="KW-1185">Reference proteome</keyword>
<evidence type="ECO:0000313" key="4">
    <source>
        <dbReference type="EMBL" id="KAK1367311.1"/>
    </source>
</evidence>
<feature type="region of interest" description="PFYRE" evidence="3">
    <location>
        <begin position="357"/>
        <end position="448"/>
    </location>
</feature>
<dbReference type="PROSITE" id="PS50985">
    <property type="entry name" value="GRAS"/>
    <property type="match status" value="1"/>
</dbReference>
<comment type="caution">
    <text evidence="4">The sequence shown here is derived from an EMBL/GenBank/DDBJ whole genome shotgun (WGS) entry which is preliminary data.</text>
</comment>
<organism evidence="4 5">
    <name type="scientific">Heracleum sosnowskyi</name>
    <dbReference type="NCBI Taxonomy" id="360622"/>
    <lineage>
        <taxon>Eukaryota</taxon>
        <taxon>Viridiplantae</taxon>
        <taxon>Streptophyta</taxon>
        <taxon>Embryophyta</taxon>
        <taxon>Tracheophyta</taxon>
        <taxon>Spermatophyta</taxon>
        <taxon>Magnoliopsida</taxon>
        <taxon>eudicotyledons</taxon>
        <taxon>Gunneridae</taxon>
        <taxon>Pentapetalae</taxon>
        <taxon>asterids</taxon>
        <taxon>campanulids</taxon>
        <taxon>Apiales</taxon>
        <taxon>Apiaceae</taxon>
        <taxon>Apioideae</taxon>
        <taxon>apioid superclade</taxon>
        <taxon>Tordylieae</taxon>
        <taxon>Tordyliinae</taxon>
        <taxon>Heracleum</taxon>
    </lineage>
</organism>
<evidence type="ECO:0000256" key="2">
    <source>
        <dbReference type="ARBA" id="ARBA00023163"/>
    </source>
</evidence>
<dbReference type="EMBL" id="JAUIZM010000009">
    <property type="protein sequence ID" value="KAK1367311.1"/>
    <property type="molecule type" value="Genomic_DNA"/>
</dbReference>
<gene>
    <name evidence="4" type="ORF">POM88_042872</name>
</gene>